<sequence length="351" mass="36991">MISRPSLSAVPVSVSERGSVRRSSSRAGFTLVELLVVIGVIAILMALLAPAVIGAAGAARVAAVRSDMSGMEAAISQFHAEYGRTPPSFIDLRRTSGKKFVNPATMSTLRSVFGPQIDEATMIDSLNRMDFPGEGASGDTDFSKRGVVRGAECLVLFLGGLPASGSPTPTKELAGWSQNPRDPFNAQTKAGGFTLLDKNRRKGPFFTFEPDRLLFNNEVEGSGFTPSATGDPGVSYFTYLDTFETQTTPLIYASSDNGRGYRTQDVLYNVGVFLNDDGSAALSQGVYQSPGGGAVNPNGYQIISPGRDGQFGGGGSYSADDGYTPVKDASDQIIPGGEDNITNFSDGMLDD</sequence>
<dbReference type="EMBL" id="CP036265">
    <property type="protein sequence ID" value="QDT15352.1"/>
    <property type="molecule type" value="Genomic_DNA"/>
</dbReference>
<keyword evidence="5" id="KW-1185">Reference proteome</keyword>
<dbReference type="Pfam" id="PF07963">
    <property type="entry name" value="N_methyl"/>
    <property type="match status" value="1"/>
</dbReference>
<dbReference type="InterPro" id="IPR012902">
    <property type="entry name" value="N_methyl_site"/>
</dbReference>
<dbReference type="GO" id="GO:0015627">
    <property type="term" value="C:type II protein secretion system complex"/>
    <property type="evidence" value="ECO:0007669"/>
    <property type="project" value="InterPro"/>
</dbReference>
<dbReference type="AlphaFoldDB" id="A0A517P7K6"/>
<keyword evidence="1" id="KW-0488">Methylation</keyword>
<dbReference type="Proteomes" id="UP000318741">
    <property type="component" value="Chromosome"/>
</dbReference>
<evidence type="ECO:0000256" key="2">
    <source>
        <dbReference type="SAM" id="MobiDB-lite"/>
    </source>
</evidence>
<name>A0A517P7K6_9PLAN</name>
<dbReference type="NCBIfam" id="TIGR02532">
    <property type="entry name" value="IV_pilin_GFxxxE"/>
    <property type="match status" value="1"/>
</dbReference>
<keyword evidence="3" id="KW-0472">Membrane</keyword>
<keyword evidence="3" id="KW-0812">Transmembrane</keyword>
<proteinExistence type="predicted"/>
<dbReference type="PROSITE" id="PS00409">
    <property type="entry name" value="PROKAR_NTER_METHYL"/>
    <property type="match status" value="1"/>
</dbReference>
<dbReference type="PANTHER" id="PTHR30093:SF2">
    <property type="entry name" value="TYPE II SECRETION SYSTEM PROTEIN H"/>
    <property type="match status" value="1"/>
</dbReference>
<evidence type="ECO:0000256" key="3">
    <source>
        <dbReference type="SAM" id="Phobius"/>
    </source>
</evidence>
<keyword evidence="3" id="KW-1133">Transmembrane helix</keyword>
<dbReference type="InterPro" id="IPR045584">
    <property type="entry name" value="Pilin-like"/>
</dbReference>
<evidence type="ECO:0000313" key="4">
    <source>
        <dbReference type="EMBL" id="QDT15352.1"/>
    </source>
</evidence>
<organism evidence="4 5">
    <name type="scientific">Alienimonas californiensis</name>
    <dbReference type="NCBI Taxonomy" id="2527989"/>
    <lineage>
        <taxon>Bacteria</taxon>
        <taxon>Pseudomonadati</taxon>
        <taxon>Planctomycetota</taxon>
        <taxon>Planctomycetia</taxon>
        <taxon>Planctomycetales</taxon>
        <taxon>Planctomycetaceae</taxon>
        <taxon>Alienimonas</taxon>
    </lineage>
</organism>
<dbReference type="Gene3D" id="3.30.700.10">
    <property type="entry name" value="Glycoprotein, Type 4 Pilin"/>
    <property type="match status" value="1"/>
</dbReference>
<feature type="region of interest" description="Disordered" evidence="2">
    <location>
        <begin position="328"/>
        <end position="351"/>
    </location>
</feature>
<reference evidence="4 5" key="1">
    <citation type="submission" date="2019-02" db="EMBL/GenBank/DDBJ databases">
        <title>Deep-cultivation of Planctomycetes and their phenomic and genomic characterization uncovers novel biology.</title>
        <authorList>
            <person name="Wiegand S."/>
            <person name="Jogler M."/>
            <person name="Boedeker C."/>
            <person name="Pinto D."/>
            <person name="Vollmers J."/>
            <person name="Rivas-Marin E."/>
            <person name="Kohn T."/>
            <person name="Peeters S.H."/>
            <person name="Heuer A."/>
            <person name="Rast P."/>
            <person name="Oberbeckmann S."/>
            <person name="Bunk B."/>
            <person name="Jeske O."/>
            <person name="Meyerdierks A."/>
            <person name="Storesund J.E."/>
            <person name="Kallscheuer N."/>
            <person name="Luecker S."/>
            <person name="Lage O.M."/>
            <person name="Pohl T."/>
            <person name="Merkel B.J."/>
            <person name="Hornburger P."/>
            <person name="Mueller R.-W."/>
            <person name="Bruemmer F."/>
            <person name="Labrenz M."/>
            <person name="Spormann A.M."/>
            <person name="Op den Camp H."/>
            <person name="Overmann J."/>
            <person name="Amann R."/>
            <person name="Jetten M.S.M."/>
            <person name="Mascher T."/>
            <person name="Medema M.H."/>
            <person name="Devos D.P."/>
            <person name="Kaster A.-K."/>
            <person name="Ovreas L."/>
            <person name="Rohde M."/>
            <person name="Galperin M.Y."/>
            <person name="Jogler C."/>
        </authorList>
    </citation>
    <scope>NUCLEOTIDE SEQUENCE [LARGE SCALE GENOMIC DNA]</scope>
    <source>
        <strain evidence="4 5">CA12</strain>
    </source>
</reference>
<dbReference type="PRINTS" id="PR00813">
    <property type="entry name" value="BCTERIALGSPG"/>
</dbReference>
<gene>
    <name evidence="4" type="ORF">CA12_14370</name>
</gene>
<dbReference type="InterPro" id="IPR000983">
    <property type="entry name" value="Bac_GSPG_pilin"/>
</dbReference>
<protein>
    <recommendedName>
        <fullName evidence="6">Type II secretion system protein G</fullName>
    </recommendedName>
</protein>
<dbReference type="SUPFAM" id="SSF54523">
    <property type="entry name" value="Pili subunits"/>
    <property type="match status" value="1"/>
</dbReference>
<evidence type="ECO:0000256" key="1">
    <source>
        <dbReference type="ARBA" id="ARBA00022481"/>
    </source>
</evidence>
<evidence type="ECO:0000313" key="5">
    <source>
        <dbReference type="Proteomes" id="UP000318741"/>
    </source>
</evidence>
<accession>A0A517P7K6</accession>
<dbReference type="PANTHER" id="PTHR30093">
    <property type="entry name" value="GENERAL SECRETION PATHWAY PROTEIN G"/>
    <property type="match status" value="1"/>
</dbReference>
<dbReference type="KEGG" id="acaf:CA12_14370"/>
<dbReference type="GO" id="GO:0015628">
    <property type="term" value="P:protein secretion by the type II secretion system"/>
    <property type="evidence" value="ECO:0007669"/>
    <property type="project" value="InterPro"/>
</dbReference>
<evidence type="ECO:0008006" key="6">
    <source>
        <dbReference type="Google" id="ProtNLM"/>
    </source>
</evidence>
<feature type="transmembrane region" description="Helical" evidence="3">
    <location>
        <begin position="31"/>
        <end position="59"/>
    </location>
</feature>
<dbReference type="RefSeq" id="WP_207622170.1">
    <property type="nucleotide sequence ID" value="NZ_CP036265.1"/>
</dbReference>